<dbReference type="AlphaFoldDB" id="A0A0E4HDW5"/>
<organism evidence="4 5">
    <name type="scientific">Paenibacillus riograndensis SBR5</name>
    <dbReference type="NCBI Taxonomy" id="1073571"/>
    <lineage>
        <taxon>Bacteria</taxon>
        <taxon>Bacillati</taxon>
        <taxon>Bacillota</taxon>
        <taxon>Bacilli</taxon>
        <taxon>Bacillales</taxon>
        <taxon>Paenibacillaceae</taxon>
        <taxon>Paenibacillus</taxon>
        <taxon>Paenibacillus sonchi group</taxon>
    </lineage>
</organism>
<dbReference type="KEGG" id="pri:PRIO_3266"/>
<evidence type="ECO:0000259" key="3">
    <source>
        <dbReference type="Pfam" id="PF07859"/>
    </source>
</evidence>
<protein>
    <submittedName>
        <fullName evidence="4">Alpha/beta hydrolase</fullName>
    </submittedName>
</protein>
<dbReference type="PANTHER" id="PTHR48081">
    <property type="entry name" value="AB HYDROLASE SUPERFAMILY PROTEIN C4A8.06C"/>
    <property type="match status" value="1"/>
</dbReference>
<dbReference type="Pfam" id="PF07859">
    <property type="entry name" value="Abhydrolase_3"/>
    <property type="match status" value="1"/>
</dbReference>
<evidence type="ECO:0000256" key="2">
    <source>
        <dbReference type="ARBA" id="ARBA00022801"/>
    </source>
</evidence>
<dbReference type="SUPFAM" id="SSF53474">
    <property type="entry name" value="alpha/beta-Hydrolases"/>
    <property type="match status" value="1"/>
</dbReference>
<evidence type="ECO:0000313" key="4">
    <source>
        <dbReference type="EMBL" id="CQR55669.1"/>
    </source>
</evidence>
<dbReference type="HOGENOM" id="CLU_012494_13_1_9"/>
<feature type="domain" description="Alpha/beta hydrolase fold-3" evidence="3">
    <location>
        <begin position="77"/>
        <end position="280"/>
    </location>
</feature>
<dbReference type="InterPro" id="IPR029058">
    <property type="entry name" value="AB_hydrolase_fold"/>
</dbReference>
<gene>
    <name evidence="4" type="ORF">PRIO_3266</name>
</gene>
<dbReference type="EMBL" id="LN831776">
    <property type="protein sequence ID" value="CQR55669.1"/>
    <property type="molecule type" value="Genomic_DNA"/>
</dbReference>
<dbReference type="PANTHER" id="PTHR48081:SF30">
    <property type="entry name" value="ACETYL-HYDROLASE LIPR-RELATED"/>
    <property type="match status" value="1"/>
</dbReference>
<dbReference type="Proteomes" id="UP000033163">
    <property type="component" value="Chromosome I"/>
</dbReference>
<comment type="similarity">
    <text evidence="1">Belongs to the 'GDXG' lipolytic enzyme family.</text>
</comment>
<dbReference type="GO" id="GO:0004806">
    <property type="term" value="F:triacylglycerol lipase activity"/>
    <property type="evidence" value="ECO:0007669"/>
    <property type="project" value="TreeGrafter"/>
</dbReference>
<accession>A0A0E4HDW5</accession>
<dbReference type="Gene3D" id="3.40.50.1820">
    <property type="entry name" value="alpha/beta hydrolase"/>
    <property type="match status" value="1"/>
</dbReference>
<reference evidence="5" key="1">
    <citation type="submission" date="2015-03" db="EMBL/GenBank/DDBJ databases">
        <authorList>
            <person name="Wibberg D."/>
        </authorList>
    </citation>
    <scope>NUCLEOTIDE SEQUENCE [LARGE SCALE GENOMIC DNA]</scope>
</reference>
<sequence>MMSSSIEMLTAIKNHLKQNNQTAGKTAMQIRLELAESAKRLQQLPFISAEKADMNGLQGEWVNACKGHNPEDRRKVILYFHGGGFISGSCEVYRDLAARISAASGVPVLTVEYRLAPEHVYPAANDDCYSAYCRLLETGLQPEDIILGGDSVGATLALMTMITLRESGGRLPAAAFLLSPHGDLVHLDGESYDSNAELDPTGSREGNRRILRDYLGGYAGEPPALLSPLKLCLHGLPPLLIQAGDQEVLLSDAEKLAERIRAERGEVTLEIWENMWSVFQMMSAMLPEAQEAIGNIGSFVRKTWKL</sequence>
<dbReference type="InterPro" id="IPR050300">
    <property type="entry name" value="GDXG_lipolytic_enzyme"/>
</dbReference>
<name>A0A0E4HDW5_9BACL</name>
<proteinExistence type="inferred from homology"/>
<dbReference type="STRING" id="483937.AMQ84_28465"/>
<dbReference type="RefSeq" id="WP_167345627.1">
    <property type="nucleotide sequence ID" value="NZ_AGBD01001906.1"/>
</dbReference>
<keyword evidence="2 4" id="KW-0378">Hydrolase</keyword>
<dbReference type="PATRIC" id="fig|1073571.4.peg.3488"/>
<evidence type="ECO:0000256" key="1">
    <source>
        <dbReference type="ARBA" id="ARBA00010515"/>
    </source>
</evidence>
<evidence type="ECO:0000313" key="5">
    <source>
        <dbReference type="Proteomes" id="UP000033163"/>
    </source>
</evidence>
<dbReference type="InterPro" id="IPR013094">
    <property type="entry name" value="AB_hydrolase_3"/>
</dbReference>